<evidence type="ECO:0000313" key="2">
    <source>
        <dbReference type="EMBL" id="QNO49086.1"/>
    </source>
</evidence>
<protein>
    <submittedName>
        <fullName evidence="1">Uncharacterized protein</fullName>
    </submittedName>
</protein>
<accession>A0A7G9YEF6</accession>
<evidence type="ECO:0000313" key="3">
    <source>
        <dbReference type="EMBL" id="QNO49123.1"/>
    </source>
</evidence>
<evidence type="ECO:0000313" key="1">
    <source>
        <dbReference type="EMBL" id="QNO46390.1"/>
    </source>
</evidence>
<dbReference type="EMBL" id="MT631372">
    <property type="protein sequence ID" value="QNO49123.1"/>
    <property type="molecule type" value="Genomic_DNA"/>
</dbReference>
<dbReference type="EMBL" id="MT631371">
    <property type="protein sequence ID" value="QNO49086.1"/>
    <property type="molecule type" value="Genomic_DNA"/>
</dbReference>
<proteinExistence type="predicted"/>
<sequence>MTEKRIPCEIVAINEGKTWNNIVVERKASKKRLFFGKTKKDMEINVGDEAYLVVDAMQSELSETPLRVTLYNKDGTKVDWTVIQPSQFNVL</sequence>
<gene>
    <name evidence="2" type="ORF">CPECMPGB_00006</name>
    <name evidence="3" type="ORF">DBBAIPCH_00006</name>
    <name evidence="1" type="ORF">NIBJONLA_00006</name>
</gene>
<organism evidence="1">
    <name type="scientific">Candidatus Methanogaster sp. ANME-2c ERB4</name>
    <dbReference type="NCBI Taxonomy" id="2759911"/>
    <lineage>
        <taxon>Archaea</taxon>
        <taxon>Methanobacteriati</taxon>
        <taxon>Methanobacteriota</taxon>
        <taxon>Stenosarchaea group</taxon>
        <taxon>Methanomicrobia</taxon>
        <taxon>Methanosarcinales</taxon>
        <taxon>ANME-2 cluster</taxon>
        <taxon>Candidatus Methanogasteraceae</taxon>
        <taxon>Candidatus Methanogaster</taxon>
    </lineage>
</organism>
<reference evidence="1" key="1">
    <citation type="submission" date="2020-06" db="EMBL/GenBank/DDBJ databases">
        <title>Unique genomic features of the anaerobic methanotrophic archaea.</title>
        <authorList>
            <person name="Chadwick G.L."/>
            <person name="Skennerton C.T."/>
            <person name="Laso-Perez R."/>
            <person name="Leu A.O."/>
            <person name="Speth D.R."/>
            <person name="Yu H."/>
            <person name="Morgan-Lang C."/>
            <person name="Hatzenpichler R."/>
            <person name="Goudeau D."/>
            <person name="Malmstrom R."/>
            <person name="Brazelton W.J."/>
            <person name="Woyke T."/>
            <person name="Hallam S.J."/>
            <person name="Tyson G.W."/>
            <person name="Wegener G."/>
            <person name="Boetius A."/>
            <person name="Orphan V."/>
        </authorList>
    </citation>
    <scope>NUCLEOTIDE SEQUENCE</scope>
</reference>
<dbReference type="AlphaFoldDB" id="A0A7G9YEF6"/>
<name>A0A7G9YEF6_9EURY</name>
<dbReference type="EMBL" id="MT631189">
    <property type="protein sequence ID" value="QNO46390.1"/>
    <property type="molecule type" value="Genomic_DNA"/>
</dbReference>